<dbReference type="Proteomes" id="UP000234300">
    <property type="component" value="Unassembled WGS sequence"/>
</dbReference>
<reference evidence="3 4" key="1">
    <citation type="submission" date="2017-03" db="EMBL/GenBank/DDBJ databases">
        <authorList>
            <person name="Afonso C.L."/>
            <person name="Miller P.J."/>
            <person name="Scott M.A."/>
            <person name="Spackman E."/>
            <person name="Goraichik I."/>
            <person name="Dimitrov K.M."/>
            <person name="Suarez D.L."/>
            <person name="Swayne D.E."/>
        </authorList>
    </citation>
    <scope>NUCLEOTIDE SEQUENCE [LARGE SCALE GENOMIC DNA]</scope>
    <source>
        <strain evidence="4">8(6)</strain>
    </source>
</reference>
<dbReference type="AlphaFoldDB" id="A0A2H1JHZ7"/>
<protein>
    <submittedName>
        <fullName evidence="3">Uncharacterized protein</fullName>
    </submittedName>
</protein>
<sequence>MKEAAINDQQTDRQEDSVQRTNLLALSRRSRRNSERVEAQPESTVETAEFAAATSGRDDANREDATNEAAGHEATVSEAAGHEAAGHEAADREATVSEAAGHEAAGHEAADREDAASEDAAREGTGRKGTGREDAPKRHRFRNWRRQRPFIGGVLAVLGGVELFFSGQLDTGNLQVQFGIEGLQATVIPIALVVLGLLSMFRPTHHVFYGIIALVLSVYSLIGVNLGGFILGMLLSSIGSILIVAWMGPRKPKSDAPSSDAQAPAAGRREDTQSAGEEGVA</sequence>
<feature type="transmembrane region" description="Helical" evidence="2">
    <location>
        <begin position="149"/>
        <end position="166"/>
    </location>
</feature>
<dbReference type="EMBL" id="FXZI01000005">
    <property type="protein sequence ID" value="SMX87023.1"/>
    <property type="molecule type" value="Genomic_DNA"/>
</dbReference>
<keyword evidence="2" id="KW-0812">Transmembrane</keyword>
<proteinExistence type="predicted"/>
<feature type="compositionally biased region" description="Basic and acidic residues" evidence="1">
    <location>
        <begin position="56"/>
        <end position="65"/>
    </location>
</feature>
<organism evidence="3 4">
    <name type="scientific">Brevibacterium aurantiacum</name>
    <dbReference type="NCBI Taxonomy" id="273384"/>
    <lineage>
        <taxon>Bacteria</taxon>
        <taxon>Bacillati</taxon>
        <taxon>Actinomycetota</taxon>
        <taxon>Actinomycetes</taxon>
        <taxon>Micrococcales</taxon>
        <taxon>Brevibacteriaceae</taxon>
        <taxon>Brevibacterium</taxon>
    </lineage>
</organism>
<dbReference type="InterPro" id="IPR046096">
    <property type="entry name" value="DUF6114"/>
</dbReference>
<name>A0A2H1JHZ7_BREAU</name>
<evidence type="ECO:0000313" key="4">
    <source>
        <dbReference type="Proteomes" id="UP000234300"/>
    </source>
</evidence>
<evidence type="ECO:0000256" key="1">
    <source>
        <dbReference type="SAM" id="MobiDB-lite"/>
    </source>
</evidence>
<feature type="compositionally biased region" description="Low complexity" evidence="1">
    <location>
        <begin position="255"/>
        <end position="266"/>
    </location>
</feature>
<feature type="compositionally biased region" description="Basic and acidic residues" evidence="1">
    <location>
        <begin position="80"/>
        <end position="136"/>
    </location>
</feature>
<keyword evidence="2" id="KW-0472">Membrane</keyword>
<feature type="region of interest" description="Disordered" evidence="1">
    <location>
        <begin position="250"/>
        <end position="281"/>
    </location>
</feature>
<evidence type="ECO:0000256" key="2">
    <source>
        <dbReference type="SAM" id="Phobius"/>
    </source>
</evidence>
<feature type="region of interest" description="Disordered" evidence="1">
    <location>
        <begin position="1"/>
        <end position="140"/>
    </location>
</feature>
<dbReference type="Pfam" id="PF19609">
    <property type="entry name" value="DUF6114"/>
    <property type="match status" value="1"/>
</dbReference>
<feature type="transmembrane region" description="Helical" evidence="2">
    <location>
        <begin position="228"/>
        <end position="248"/>
    </location>
</feature>
<feature type="compositionally biased region" description="Basic and acidic residues" evidence="1">
    <location>
        <begin position="1"/>
        <end position="18"/>
    </location>
</feature>
<keyword evidence="2" id="KW-1133">Transmembrane helix</keyword>
<feature type="transmembrane region" description="Helical" evidence="2">
    <location>
        <begin position="206"/>
        <end position="222"/>
    </location>
</feature>
<accession>A0A2H1JHZ7</accession>
<evidence type="ECO:0000313" key="3">
    <source>
        <dbReference type="EMBL" id="SMX87023.1"/>
    </source>
</evidence>
<feature type="transmembrane region" description="Helical" evidence="2">
    <location>
        <begin position="178"/>
        <end position="199"/>
    </location>
</feature>
<dbReference type="RefSeq" id="WP_180957393.1">
    <property type="nucleotide sequence ID" value="NZ_FXZI01000005.1"/>
</dbReference>
<gene>
    <name evidence="3" type="ORF">BAURA86_01698</name>
</gene>